<dbReference type="AlphaFoldDB" id="A0A645CYE1"/>
<comment type="caution">
    <text evidence="1">The sequence shown here is derived from an EMBL/GenBank/DDBJ whole genome shotgun (WGS) entry which is preliminary data.</text>
</comment>
<reference evidence="1" key="1">
    <citation type="submission" date="2019-08" db="EMBL/GenBank/DDBJ databases">
        <authorList>
            <person name="Kucharzyk K."/>
            <person name="Murdoch R.W."/>
            <person name="Higgins S."/>
            <person name="Loffler F."/>
        </authorList>
    </citation>
    <scope>NUCLEOTIDE SEQUENCE</scope>
</reference>
<evidence type="ECO:0000313" key="1">
    <source>
        <dbReference type="EMBL" id="MPM81895.1"/>
    </source>
</evidence>
<protein>
    <submittedName>
        <fullName evidence="1">Uncharacterized protein</fullName>
    </submittedName>
</protein>
<name>A0A645CYE1_9ZZZZ</name>
<accession>A0A645CYE1</accession>
<organism evidence="1">
    <name type="scientific">bioreactor metagenome</name>
    <dbReference type="NCBI Taxonomy" id="1076179"/>
    <lineage>
        <taxon>unclassified sequences</taxon>
        <taxon>metagenomes</taxon>
        <taxon>ecological metagenomes</taxon>
    </lineage>
</organism>
<proteinExistence type="predicted"/>
<sequence>MGAAGAAGSQQIDRGRRRIGGELRAENGARWVEHGLIGAAFAMHHVRQECRRHHGGGHSPFIKARGHIKILRAGGVASDIRYAVQRDTVLGRPVVFFHRPGVVPRGKSAQLLPTAALFAGTMVTAAQEQQIFVIAKGQTLGRFIHVHTVHLRCVFQGDYIGAVLEHL</sequence>
<gene>
    <name evidence="1" type="ORF">SDC9_128952</name>
</gene>
<dbReference type="EMBL" id="VSSQ01031121">
    <property type="protein sequence ID" value="MPM81895.1"/>
    <property type="molecule type" value="Genomic_DNA"/>
</dbReference>